<dbReference type="Pfam" id="PF22725">
    <property type="entry name" value="GFO_IDH_MocA_C3"/>
    <property type="match status" value="1"/>
</dbReference>
<evidence type="ECO:0000259" key="2">
    <source>
        <dbReference type="Pfam" id="PF01408"/>
    </source>
</evidence>
<dbReference type="GO" id="GO:0000166">
    <property type="term" value="F:nucleotide binding"/>
    <property type="evidence" value="ECO:0007669"/>
    <property type="project" value="InterPro"/>
</dbReference>
<feature type="domain" description="Gfo/Idh/MocA-like oxidoreductase N-terminal" evidence="2">
    <location>
        <begin position="3"/>
        <end position="99"/>
    </location>
</feature>
<dbReference type="Gene3D" id="3.40.50.720">
    <property type="entry name" value="NAD(P)-binding Rossmann-like Domain"/>
    <property type="match status" value="1"/>
</dbReference>
<dbReference type="EMBL" id="UINC01145893">
    <property type="protein sequence ID" value="SVD36299.1"/>
    <property type="molecule type" value="Genomic_DNA"/>
</dbReference>
<dbReference type="InterPro" id="IPR050463">
    <property type="entry name" value="Gfo/Idh/MocA_oxidrdct_glycsds"/>
</dbReference>
<dbReference type="SUPFAM" id="SSF55347">
    <property type="entry name" value="Glyceraldehyde-3-phosphate dehydrogenase-like, C-terminal domain"/>
    <property type="match status" value="1"/>
</dbReference>
<dbReference type="InterPro" id="IPR036291">
    <property type="entry name" value="NAD(P)-bd_dom_sf"/>
</dbReference>
<sequence>LPDVDLVALCDFNEDRAQQTAQRWGIHKIYQDYKKMLDEVAPQAVFIITNPKDIFEPTSYALSKGFNVFIEKPPGLNLNQIQVLAYYAEIYKCLTMVGFQRRFVPAVTALKAKVEERGPLHSVSVANLKSTSDLTKHTGNGILDQITSDGMHSIDNLRWLAGGDVKRVESYVRTLYIPGPVANDVMAQVEFSNGVIGHLQYSLVTGGAPKQPGATAPGFFRTEIHGQNVTASIDADRQSYIVADSNEPEYFDSKSFGASVGSEPEHYLGFWHQIRHFIDCVKESKEPSSNF</sequence>
<dbReference type="AlphaFoldDB" id="A0A382UPW8"/>
<dbReference type="PANTHER" id="PTHR43818">
    <property type="entry name" value="BCDNA.GH03377"/>
    <property type="match status" value="1"/>
</dbReference>
<protein>
    <submittedName>
        <fullName evidence="4">Uncharacterized protein</fullName>
    </submittedName>
</protein>
<evidence type="ECO:0000313" key="4">
    <source>
        <dbReference type="EMBL" id="SVD36299.1"/>
    </source>
</evidence>
<reference evidence="4" key="1">
    <citation type="submission" date="2018-05" db="EMBL/GenBank/DDBJ databases">
        <authorList>
            <person name="Lanie J.A."/>
            <person name="Ng W.-L."/>
            <person name="Kazmierczak K.M."/>
            <person name="Andrzejewski T.M."/>
            <person name="Davidsen T.M."/>
            <person name="Wayne K.J."/>
            <person name="Tettelin H."/>
            <person name="Glass J.I."/>
            <person name="Rusch D."/>
            <person name="Podicherti R."/>
            <person name="Tsui H.-C.T."/>
            <person name="Winkler M.E."/>
        </authorList>
    </citation>
    <scope>NUCLEOTIDE SEQUENCE</scope>
</reference>
<proteinExistence type="predicted"/>
<gene>
    <name evidence="4" type="ORF">METZ01_LOCUS389153</name>
</gene>
<organism evidence="4">
    <name type="scientific">marine metagenome</name>
    <dbReference type="NCBI Taxonomy" id="408172"/>
    <lineage>
        <taxon>unclassified sequences</taxon>
        <taxon>metagenomes</taxon>
        <taxon>ecological metagenomes</taxon>
    </lineage>
</organism>
<dbReference type="InterPro" id="IPR055170">
    <property type="entry name" value="GFO_IDH_MocA-like_dom"/>
</dbReference>
<evidence type="ECO:0000259" key="3">
    <source>
        <dbReference type="Pfam" id="PF22725"/>
    </source>
</evidence>
<feature type="non-terminal residue" evidence="4">
    <location>
        <position position="1"/>
    </location>
</feature>
<evidence type="ECO:0000256" key="1">
    <source>
        <dbReference type="ARBA" id="ARBA00023002"/>
    </source>
</evidence>
<feature type="domain" description="GFO/IDH/MocA-like oxidoreductase" evidence="3">
    <location>
        <begin position="139"/>
        <end position="228"/>
    </location>
</feature>
<dbReference type="InterPro" id="IPR000683">
    <property type="entry name" value="Gfo/Idh/MocA-like_OxRdtase_N"/>
</dbReference>
<name>A0A382UPW8_9ZZZZ</name>
<dbReference type="GO" id="GO:0016491">
    <property type="term" value="F:oxidoreductase activity"/>
    <property type="evidence" value="ECO:0007669"/>
    <property type="project" value="UniProtKB-KW"/>
</dbReference>
<dbReference type="SUPFAM" id="SSF51735">
    <property type="entry name" value="NAD(P)-binding Rossmann-fold domains"/>
    <property type="match status" value="1"/>
</dbReference>
<dbReference type="Pfam" id="PF01408">
    <property type="entry name" value="GFO_IDH_MocA"/>
    <property type="match status" value="1"/>
</dbReference>
<accession>A0A382UPW8</accession>
<feature type="non-terminal residue" evidence="4">
    <location>
        <position position="291"/>
    </location>
</feature>
<dbReference type="PANTHER" id="PTHR43818:SF11">
    <property type="entry name" value="BCDNA.GH03377"/>
    <property type="match status" value="1"/>
</dbReference>
<dbReference type="Gene3D" id="3.30.360.10">
    <property type="entry name" value="Dihydrodipicolinate Reductase, domain 2"/>
    <property type="match status" value="1"/>
</dbReference>
<keyword evidence="1" id="KW-0560">Oxidoreductase</keyword>